<feature type="compositionally biased region" description="Basic and acidic residues" evidence="1">
    <location>
        <begin position="103"/>
        <end position="116"/>
    </location>
</feature>
<evidence type="ECO:0000313" key="4">
    <source>
        <dbReference type="Proteomes" id="UP000831786"/>
    </source>
</evidence>
<evidence type="ECO:0000256" key="1">
    <source>
        <dbReference type="SAM" id="MobiDB-lite"/>
    </source>
</evidence>
<feature type="region of interest" description="Disordered" evidence="1">
    <location>
        <begin position="77"/>
        <end position="127"/>
    </location>
</feature>
<keyword evidence="2" id="KW-1133">Transmembrane helix</keyword>
<keyword evidence="4" id="KW-1185">Reference proteome</keyword>
<name>A0ABY4FNA6_9MICO</name>
<protein>
    <submittedName>
        <fullName evidence="3">Uncharacterized protein</fullName>
    </submittedName>
</protein>
<keyword evidence="2" id="KW-0472">Membrane</keyword>
<keyword evidence="2" id="KW-0812">Transmembrane</keyword>
<organism evidence="3 4">
    <name type="scientific">Leucobacter allii</name>
    <dbReference type="NCBI Taxonomy" id="2932247"/>
    <lineage>
        <taxon>Bacteria</taxon>
        <taxon>Bacillati</taxon>
        <taxon>Actinomycetota</taxon>
        <taxon>Actinomycetes</taxon>
        <taxon>Micrococcales</taxon>
        <taxon>Microbacteriaceae</taxon>
        <taxon>Leucobacter</taxon>
    </lineage>
</organism>
<reference evidence="3 4" key="1">
    <citation type="submission" date="2022-04" db="EMBL/GenBank/DDBJ databases">
        <title>Leucobacter sp. isolated from rhizosphere of garlic.</title>
        <authorList>
            <person name="Won M."/>
            <person name="Lee C.-M."/>
            <person name="Woen H.-Y."/>
            <person name="Kwon S.-W."/>
        </authorList>
    </citation>
    <scope>NUCLEOTIDE SEQUENCE [LARGE SCALE GENOMIC DNA]</scope>
    <source>
        <strain evidence="3 4">H21R-40</strain>
    </source>
</reference>
<evidence type="ECO:0000256" key="2">
    <source>
        <dbReference type="SAM" id="Phobius"/>
    </source>
</evidence>
<sequence>MTALLATVAMAGGVAVRLAEAETDTEFDPTIVSPGAPGFIVTGLLAAAVILLGFLLVSRLRKSAYRAEVREQIDRELAEQEAAGAADAAVSGTDGGAGTEARPGGDAEDGRGRDDEPGAGAEPAKRD</sequence>
<gene>
    <name evidence="3" type="ORF">MUN78_02500</name>
</gene>
<evidence type="ECO:0000313" key="3">
    <source>
        <dbReference type="EMBL" id="UOQ57735.1"/>
    </source>
</evidence>
<dbReference type="Proteomes" id="UP000831786">
    <property type="component" value="Chromosome"/>
</dbReference>
<accession>A0ABY4FNA6</accession>
<feature type="compositionally biased region" description="Low complexity" evidence="1">
    <location>
        <begin position="82"/>
        <end position="92"/>
    </location>
</feature>
<feature type="transmembrane region" description="Helical" evidence="2">
    <location>
        <begin position="37"/>
        <end position="57"/>
    </location>
</feature>
<dbReference type="EMBL" id="CP095045">
    <property type="protein sequence ID" value="UOQ57735.1"/>
    <property type="molecule type" value="Genomic_DNA"/>
</dbReference>
<proteinExistence type="predicted"/>
<dbReference type="RefSeq" id="WP_244728582.1">
    <property type="nucleotide sequence ID" value="NZ_CP095045.1"/>
</dbReference>